<dbReference type="PANTHER" id="PTHR40202">
    <property type="match status" value="1"/>
</dbReference>
<dbReference type="Pfam" id="PF01966">
    <property type="entry name" value="HD"/>
    <property type="match status" value="1"/>
</dbReference>
<dbReference type="CDD" id="cd00077">
    <property type="entry name" value="HDc"/>
    <property type="match status" value="1"/>
</dbReference>
<dbReference type="Gene3D" id="1.10.3210.10">
    <property type="entry name" value="Hypothetical protein af1432"/>
    <property type="match status" value="1"/>
</dbReference>
<organism evidence="2 3">
    <name type="scientific">Stieleria bergensis</name>
    <dbReference type="NCBI Taxonomy" id="2528025"/>
    <lineage>
        <taxon>Bacteria</taxon>
        <taxon>Pseudomonadati</taxon>
        <taxon>Planctomycetota</taxon>
        <taxon>Planctomycetia</taxon>
        <taxon>Pirellulales</taxon>
        <taxon>Pirellulaceae</taxon>
        <taxon>Stieleria</taxon>
    </lineage>
</organism>
<dbReference type="NCBIfam" id="TIGR03276">
    <property type="entry name" value="Phn-HD"/>
    <property type="match status" value="1"/>
</dbReference>
<dbReference type="Proteomes" id="UP000315003">
    <property type="component" value="Chromosome"/>
</dbReference>
<keyword evidence="3" id="KW-1185">Reference proteome</keyword>
<dbReference type="InterPro" id="IPR006674">
    <property type="entry name" value="HD_domain"/>
</dbReference>
<evidence type="ECO:0000313" key="3">
    <source>
        <dbReference type="Proteomes" id="UP000315003"/>
    </source>
</evidence>
<sequence>MQNFEQLIDCFHRQGESQYGGECINQREHALQTAWLAEQSGASGTLVAAALLHDVGHLLHHLPNDAPDKGIDDVHEQVGYDYLCNLFPDTVTEPVRLHVDAKRYLCAVDSSYYDQLSPPSVTSLHLQGGPMSQEEAAKFEANAHFQDAVSLRRWDDLAKDPERQTPPLDHYTSYLIASLTPEARHANGL</sequence>
<accession>A0A517T1P0</accession>
<protein>
    <recommendedName>
        <fullName evidence="1">HD domain-containing protein</fullName>
    </recommendedName>
</protein>
<dbReference type="InterPro" id="IPR017670">
    <property type="entry name" value="Phosphonate_degrad-assoc"/>
</dbReference>
<dbReference type="OrthoDB" id="823268at2"/>
<dbReference type="InterPro" id="IPR052567">
    <property type="entry name" value="OP_Dioxygenase"/>
</dbReference>
<feature type="domain" description="HD" evidence="1">
    <location>
        <begin position="28"/>
        <end position="102"/>
    </location>
</feature>
<dbReference type="EMBL" id="CP036272">
    <property type="protein sequence ID" value="QDT62251.1"/>
    <property type="molecule type" value="Genomic_DNA"/>
</dbReference>
<evidence type="ECO:0000313" key="2">
    <source>
        <dbReference type="EMBL" id="QDT62251.1"/>
    </source>
</evidence>
<dbReference type="SUPFAM" id="SSF109604">
    <property type="entry name" value="HD-domain/PDEase-like"/>
    <property type="match status" value="1"/>
</dbReference>
<dbReference type="PANTHER" id="PTHR40202:SF1">
    <property type="entry name" value="HD DOMAIN-CONTAINING PROTEIN"/>
    <property type="match status" value="1"/>
</dbReference>
<dbReference type="RefSeq" id="WP_145276893.1">
    <property type="nucleotide sequence ID" value="NZ_CP036272.1"/>
</dbReference>
<proteinExistence type="predicted"/>
<dbReference type="InterPro" id="IPR003607">
    <property type="entry name" value="HD/PDEase_dom"/>
</dbReference>
<gene>
    <name evidence="2" type="ORF">SV7mr_47980</name>
</gene>
<dbReference type="AlphaFoldDB" id="A0A517T1P0"/>
<reference evidence="2 3" key="1">
    <citation type="submission" date="2019-02" db="EMBL/GenBank/DDBJ databases">
        <title>Deep-cultivation of Planctomycetes and their phenomic and genomic characterization uncovers novel biology.</title>
        <authorList>
            <person name="Wiegand S."/>
            <person name="Jogler M."/>
            <person name="Boedeker C."/>
            <person name="Pinto D."/>
            <person name="Vollmers J."/>
            <person name="Rivas-Marin E."/>
            <person name="Kohn T."/>
            <person name="Peeters S.H."/>
            <person name="Heuer A."/>
            <person name="Rast P."/>
            <person name="Oberbeckmann S."/>
            <person name="Bunk B."/>
            <person name="Jeske O."/>
            <person name="Meyerdierks A."/>
            <person name="Storesund J.E."/>
            <person name="Kallscheuer N."/>
            <person name="Luecker S."/>
            <person name="Lage O.M."/>
            <person name="Pohl T."/>
            <person name="Merkel B.J."/>
            <person name="Hornburger P."/>
            <person name="Mueller R.-W."/>
            <person name="Bruemmer F."/>
            <person name="Labrenz M."/>
            <person name="Spormann A.M."/>
            <person name="Op den Camp H."/>
            <person name="Overmann J."/>
            <person name="Amann R."/>
            <person name="Jetten M.S.M."/>
            <person name="Mascher T."/>
            <person name="Medema M.H."/>
            <person name="Devos D.P."/>
            <person name="Kaster A.-K."/>
            <person name="Ovreas L."/>
            <person name="Rohde M."/>
            <person name="Galperin M.Y."/>
            <person name="Jogler C."/>
        </authorList>
    </citation>
    <scope>NUCLEOTIDE SEQUENCE [LARGE SCALE GENOMIC DNA]</scope>
    <source>
        <strain evidence="2 3">SV_7m_r</strain>
    </source>
</reference>
<name>A0A517T1P0_9BACT</name>
<evidence type="ECO:0000259" key="1">
    <source>
        <dbReference type="Pfam" id="PF01966"/>
    </source>
</evidence>